<reference evidence="5 6" key="1">
    <citation type="submission" date="2020-02" db="EMBL/GenBank/DDBJ databases">
        <title>Genome sequence of Roseobacter ponti.</title>
        <authorList>
            <person name="Hollensteiner J."/>
            <person name="Schneider D."/>
            <person name="Poehlein A."/>
            <person name="Daniel R."/>
        </authorList>
    </citation>
    <scope>NUCLEOTIDE SEQUENCE [LARGE SCALE GENOMIC DNA]</scope>
    <source>
        <strain evidence="5 6">DSM 106830</strain>
    </source>
</reference>
<dbReference type="Gene3D" id="1.10.10.10">
    <property type="entry name" value="Winged helix-like DNA-binding domain superfamily/Winged helix DNA-binding domain"/>
    <property type="match status" value="1"/>
</dbReference>
<gene>
    <name evidence="5" type="ORF">G3256_08785</name>
</gene>
<dbReference type="Pfam" id="PF00392">
    <property type="entry name" value="GntR"/>
    <property type="match status" value="1"/>
</dbReference>
<dbReference type="PROSITE" id="PS50949">
    <property type="entry name" value="HTH_GNTR"/>
    <property type="match status" value="1"/>
</dbReference>
<accession>A0A858STG9</accession>
<dbReference type="InterPro" id="IPR000524">
    <property type="entry name" value="Tscrpt_reg_HTH_GntR"/>
</dbReference>
<dbReference type="PANTHER" id="PTHR43537">
    <property type="entry name" value="TRANSCRIPTIONAL REGULATOR, GNTR FAMILY"/>
    <property type="match status" value="1"/>
</dbReference>
<keyword evidence="1" id="KW-0805">Transcription regulation</keyword>
<dbReference type="SMART" id="SM00345">
    <property type="entry name" value="HTH_GNTR"/>
    <property type="match status" value="1"/>
</dbReference>
<dbReference type="AlphaFoldDB" id="A0A858STG9"/>
<evidence type="ECO:0000256" key="1">
    <source>
        <dbReference type="ARBA" id="ARBA00023015"/>
    </source>
</evidence>
<dbReference type="KEGG" id="rpon:G3256_08785"/>
<dbReference type="Gene3D" id="1.20.120.530">
    <property type="entry name" value="GntR ligand-binding domain-like"/>
    <property type="match status" value="1"/>
</dbReference>
<keyword evidence="3" id="KW-0804">Transcription</keyword>
<dbReference type="PRINTS" id="PR00035">
    <property type="entry name" value="HTHGNTR"/>
</dbReference>
<evidence type="ECO:0000256" key="3">
    <source>
        <dbReference type="ARBA" id="ARBA00023163"/>
    </source>
</evidence>
<keyword evidence="2" id="KW-0238">DNA-binding</keyword>
<dbReference type="RefSeq" id="WP_169640463.1">
    <property type="nucleotide sequence ID" value="NZ_CP048788.1"/>
</dbReference>
<organism evidence="5 6">
    <name type="scientific">Roseobacter ponti</name>
    <dbReference type="NCBI Taxonomy" id="1891787"/>
    <lineage>
        <taxon>Bacteria</taxon>
        <taxon>Pseudomonadati</taxon>
        <taxon>Pseudomonadota</taxon>
        <taxon>Alphaproteobacteria</taxon>
        <taxon>Rhodobacterales</taxon>
        <taxon>Roseobacteraceae</taxon>
        <taxon>Roseobacter</taxon>
    </lineage>
</organism>
<dbReference type="Pfam" id="PF07729">
    <property type="entry name" value="FCD"/>
    <property type="match status" value="1"/>
</dbReference>
<proteinExistence type="predicted"/>
<evidence type="ECO:0000313" key="5">
    <source>
        <dbReference type="EMBL" id="QJF51248.1"/>
    </source>
</evidence>
<dbReference type="SUPFAM" id="SSF48008">
    <property type="entry name" value="GntR ligand-binding domain-like"/>
    <property type="match status" value="1"/>
</dbReference>
<evidence type="ECO:0000313" key="6">
    <source>
        <dbReference type="Proteomes" id="UP000503308"/>
    </source>
</evidence>
<dbReference type="SUPFAM" id="SSF46785">
    <property type="entry name" value="Winged helix' DNA-binding domain"/>
    <property type="match status" value="1"/>
</dbReference>
<dbReference type="CDD" id="cd07377">
    <property type="entry name" value="WHTH_GntR"/>
    <property type="match status" value="1"/>
</dbReference>
<dbReference type="Proteomes" id="UP000503308">
    <property type="component" value="Chromosome"/>
</dbReference>
<evidence type="ECO:0000256" key="2">
    <source>
        <dbReference type="ARBA" id="ARBA00023125"/>
    </source>
</evidence>
<sequence>MPEFSRSSGEAAYDALIMALRNGAFVPGDRLREEEVAARLSLSRTPVREALRRLESDGIVEHRPRIGAVIRVLAHTELVELYEMRAVLEATAAEMAARHGSAAEFDALETMNDRIEASREDPATGAAINQDFHRGLYLAGRNRFLLESARALNNALLLLGPTTYTDPARIDVVVRQHRDIITALHARDGAAAAAAARAHLETSLRHRLGSVSA</sequence>
<feature type="domain" description="HTH gntR-type" evidence="4">
    <location>
        <begin position="6"/>
        <end position="73"/>
    </location>
</feature>
<dbReference type="InterPro" id="IPR011711">
    <property type="entry name" value="GntR_C"/>
</dbReference>
<dbReference type="GO" id="GO:0003677">
    <property type="term" value="F:DNA binding"/>
    <property type="evidence" value="ECO:0007669"/>
    <property type="project" value="UniProtKB-KW"/>
</dbReference>
<protein>
    <submittedName>
        <fullName evidence="5">GntR family transcriptional regulator</fullName>
    </submittedName>
</protein>
<dbReference type="PANTHER" id="PTHR43537:SF49">
    <property type="entry name" value="TRANSCRIPTIONAL REGULATORY PROTEIN"/>
    <property type="match status" value="1"/>
</dbReference>
<dbReference type="GO" id="GO:0003700">
    <property type="term" value="F:DNA-binding transcription factor activity"/>
    <property type="evidence" value="ECO:0007669"/>
    <property type="project" value="InterPro"/>
</dbReference>
<dbReference type="EMBL" id="CP048788">
    <property type="protein sequence ID" value="QJF51248.1"/>
    <property type="molecule type" value="Genomic_DNA"/>
</dbReference>
<evidence type="ECO:0000259" key="4">
    <source>
        <dbReference type="PROSITE" id="PS50949"/>
    </source>
</evidence>
<dbReference type="InterPro" id="IPR036390">
    <property type="entry name" value="WH_DNA-bd_sf"/>
</dbReference>
<dbReference type="InterPro" id="IPR036388">
    <property type="entry name" value="WH-like_DNA-bd_sf"/>
</dbReference>
<name>A0A858STG9_9RHOB</name>
<dbReference type="SMART" id="SM00895">
    <property type="entry name" value="FCD"/>
    <property type="match status" value="1"/>
</dbReference>
<dbReference type="InterPro" id="IPR008920">
    <property type="entry name" value="TF_FadR/GntR_C"/>
</dbReference>
<keyword evidence="6" id="KW-1185">Reference proteome</keyword>